<feature type="transmembrane region" description="Helical" evidence="6">
    <location>
        <begin position="124"/>
        <end position="141"/>
    </location>
</feature>
<dbReference type="PANTHER" id="PTHR30238">
    <property type="entry name" value="MEMBRANE BOUND PREDICTED REDOX MODULATOR"/>
    <property type="match status" value="1"/>
</dbReference>
<comment type="similarity">
    <text evidence="2">Belongs to the TerC family.</text>
</comment>
<keyword evidence="4 6" id="KW-1133">Transmembrane helix</keyword>
<evidence type="ECO:0000256" key="5">
    <source>
        <dbReference type="ARBA" id="ARBA00023136"/>
    </source>
</evidence>
<dbReference type="RefSeq" id="WP_011102620.1">
    <property type="nucleotide sequence ID" value="NC_004572.3"/>
</dbReference>
<dbReference type="STRING" id="203267.TWT_509"/>
<name>Q83MU2_TROWT</name>
<evidence type="ECO:0000256" key="2">
    <source>
        <dbReference type="ARBA" id="ARBA00007511"/>
    </source>
</evidence>
<feature type="transmembrane region" description="Helical" evidence="6">
    <location>
        <begin position="186"/>
        <end position="208"/>
    </location>
</feature>
<reference evidence="7 8" key="1">
    <citation type="journal article" date="2003" name="Genome Res.">
        <title>Tropheryma whipplei twist: a human pathogenic Actinobacteria with a reduced genome.</title>
        <authorList>
            <person name="Raoult D."/>
            <person name="Ogata H."/>
            <person name="Audic S."/>
            <person name="Robert C."/>
            <person name="Suhre K."/>
            <person name="Drancourt M."/>
            <person name="Claverie J.-M."/>
        </authorList>
    </citation>
    <scope>NUCLEOTIDE SEQUENCE [LARGE SCALE GENOMIC DNA]</scope>
    <source>
        <strain evidence="7 8">Twist</strain>
    </source>
</reference>
<proteinExistence type="inferred from homology"/>
<protein>
    <submittedName>
        <fullName evidence="7">Tellurium resistence protein TerC-like protein</fullName>
    </submittedName>
</protein>
<comment type="subcellular location">
    <subcellularLocation>
        <location evidence="1">Membrane</location>
        <topology evidence="1">Multi-pass membrane protein</topology>
    </subcellularLocation>
</comment>
<evidence type="ECO:0000256" key="3">
    <source>
        <dbReference type="ARBA" id="ARBA00022692"/>
    </source>
</evidence>
<keyword evidence="8" id="KW-1185">Reference proteome</keyword>
<dbReference type="PANTHER" id="PTHR30238:SF0">
    <property type="entry name" value="THYLAKOID MEMBRANE PROTEIN TERC, CHLOROPLASTIC"/>
    <property type="match status" value="1"/>
</dbReference>
<evidence type="ECO:0000313" key="7">
    <source>
        <dbReference type="EMBL" id="AAO44606.1"/>
    </source>
</evidence>
<sequence length="317" mass="35378">MFESISLSIFAVILVLDMLVTVRRPAVPSFKEALFWCFGYVALALAFFCILLHFRGLDDASMLLTGWLIEYSLSIDNIFVFITIIVFRFAVPEIFQRYVLSIGILIAIFLRAIFIFFGSVVIEAFSWTFFIFGALLIYTALKQFSAKGHTSGLLDKVMIRMNVSKNYDSMRLRTGPRGSRRWTPMVAVFIAIGVADTMFALDSIPAIFGITTDPFLVLAANFFSLTGLRQLYFVLSECVHRLEYMKFGVAALLAFIGIKLVLDAGHSHGIPFIPGSSVLFPVINIWVSLSVILLIIALSVALSLIKTKKPKKLNSVP</sequence>
<evidence type="ECO:0000256" key="4">
    <source>
        <dbReference type="ARBA" id="ARBA00022989"/>
    </source>
</evidence>
<feature type="transmembrane region" description="Helical" evidence="6">
    <location>
        <begin position="74"/>
        <end position="91"/>
    </location>
</feature>
<dbReference type="Pfam" id="PF03741">
    <property type="entry name" value="TerC"/>
    <property type="match status" value="1"/>
</dbReference>
<dbReference type="OrthoDB" id="5242957at2"/>
<organism evidence="7 8">
    <name type="scientific">Tropheryma whipplei (strain Twist)</name>
    <name type="common">Whipple's bacillus</name>
    <dbReference type="NCBI Taxonomy" id="203267"/>
    <lineage>
        <taxon>Bacteria</taxon>
        <taxon>Bacillati</taxon>
        <taxon>Actinomycetota</taxon>
        <taxon>Actinomycetes</taxon>
        <taxon>Micrococcales</taxon>
        <taxon>Tropherymataceae</taxon>
        <taxon>Tropheryma</taxon>
    </lineage>
</organism>
<dbReference type="KEGG" id="twh:TWT_509"/>
<keyword evidence="5 6" id="KW-0472">Membrane</keyword>
<gene>
    <name evidence="7" type="ordered locus">TWT_509</name>
</gene>
<dbReference type="InterPro" id="IPR022369">
    <property type="entry name" value="Integral_membrane_TerC_rswitch"/>
</dbReference>
<feature type="transmembrane region" description="Helical" evidence="6">
    <location>
        <begin position="34"/>
        <end position="54"/>
    </location>
</feature>
<evidence type="ECO:0000256" key="6">
    <source>
        <dbReference type="SAM" id="Phobius"/>
    </source>
</evidence>
<feature type="transmembrane region" description="Helical" evidence="6">
    <location>
        <begin position="244"/>
        <end position="262"/>
    </location>
</feature>
<feature type="transmembrane region" description="Helical" evidence="6">
    <location>
        <begin position="214"/>
        <end position="232"/>
    </location>
</feature>
<feature type="transmembrane region" description="Helical" evidence="6">
    <location>
        <begin position="98"/>
        <end position="118"/>
    </location>
</feature>
<dbReference type="Proteomes" id="UP000002200">
    <property type="component" value="Chromosome"/>
</dbReference>
<keyword evidence="3 6" id="KW-0812">Transmembrane</keyword>
<feature type="transmembrane region" description="Helical" evidence="6">
    <location>
        <begin position="282"/>
        <end position="305"/>
    </location>
</feature>
<evidence type="ECO:0000313" key="8">
    <source>
        <dbReference type="Proteomes" id="UP000002200"/>
    </source>
</evidence>
<dbReference type="HOGENOM" id="CLU_045644_0_1_11"/>
<dbReference type="NCBIfam" id="TIGR03718">
    <property type="entry name" value="R_switched_Alx"/>
    <property type="match status" value="1"/>
</dbReference>
<dbReference type="InterPro" id="IPR005496">
    <property type="entry name" value="Integral_membrane_TerC"/>
</dbReference>
<dbReference type="AlphaFoldDB" id="Q83MU2"/>
<dbReference type="EMBL" id="AE014184">
    <property type="protein sequence ID" value="AAO44606.1"/>
    <property type="molecule type" value="Genomic_DNA"/>
</dbReference>
<dbReference type="eggNOG" id="COG0861">
    <property type="taxonomic scope" value="Bacteria"/>
</dbReference>
<evidence type="ECO:0000256" key="1">
    <source>
        <dbReference type="ARBA" id="ARBA00004141"/>
    </source>
</evidence>
<dbReference type="GO" id="GO:0016020">
    <property type="term" value="C:membrane"/>
    <property type="evidence" value="ECO:0007669"/>
    <property type="project" value="UniProtKB-SubCell"/>
</dbReference>
<accession>Q83MU2</accession>
<feature type="transmembrane region" description="Helical" evidence="6">
    <location>
        <begin position="6"/>
        <end position="22"/>
    </location>
</feature>